<dbReference type="PROSITE" id="PS50048">
    <property type="entry name" value="ZN2_CY6_FUNGAL_2"/>
    <property type="match status" value="1"/>
</dbReference>
<dbReference type="SUPFAM" id="SSF57701">
    <property type="entry name" value="Zn2/Cys6 DNA-binding domain"/>
    <property type="match status" value="1"/>
</dbReference>
<dbReference type="EMBL" id="ML993596">
    <property type="protein sequence ID" value="KAF2166531.1"/>
    <property type="molecule type" value="Genomic_DNA"/>
</dbReference>
<dbReference type="GeneID" id="54566128"/>
<name>A0A6A6CHJ9_ZASCE</name>
<dbReference type="InterPro" id="IPR004330">
    <property type="entry name" value="FAR1_DNA_bnd_dom"/>
</dbReference>
<dbReference type="OrthoDB" id="2943660at2759"/>
<evidence type="ECO:0000313" key="4">
    <source>
        <dbReference type="EMBL" id="KAF2166531.1"/>
    </source>
</evidence>
<dbReference type="Gene3D" id="4.10.240.10">
    <property type="entry name" value="Zn(2)-C6 fungal-type DNA-binding domain"/>
    <property type="match status" value="1"/>
</dbReference>
<keyword evidence="1" id="KW-0539">Nucleus</keyword>
<evidence type="ECO:0000256" key="1">
    <source>
        <dbReference type="ARBA" id="ARBA00023242"/>
    </source>
</evidence>
<feature type="region of interest" description="Disordered" evidence="2">
    <location>
        <begin position="42"/>
        <end position="219"/>
    </location>
</feature>
<dbReference type="SMART" id="SM00066">
    <property type="entry name" value="GAL4"/>
    <property type="match status" value="1"/>
</dbReference>
<reference evidence="4" key="1">
    <citation type="journal article" date="2020" name="Stud. Mycol.">
        <title>101 Dothideomycetes genomes: a test case for predicting lifestyles and emergence of pathogens.</title>
        <authorList>
            <person name="Haridas S."/>
            <person name="Albert R."/>
            <person name="Binder M."/>
            <person name="Bloem J."/>
            <person name="Labutti K."/>
            <person name="Salamov A."/>
            <person name="Andreopoulos B."/>
            <person name="Baker S."/>
            <person name="Barry K."/>
            <person name="Bills G."/>
            <person name="Bluhm B."/>
            <person name="Cannon C."/>
            <person name="Castanera R."/>
            <person name="Culley D."/>
            <person name="Daum C."/>
            <person name="Ezra D."/>
            <person name="Gonzalez J."/>
            <person name="Henrissat B."/>
            <person name="Kuo A."/>
            <person name="Liang C."/>
            <person name="Lipzen A."/>
            <person name="Lutzoni F."/>
            <person name="Magnuson J."/>
            <person name="Mondo S."/>
            <person name="Nolan M."/>
            <person name="Ohm R."/>
            <person name="Pangilinan J."/>
            <person name="Park H.-J."/>
            <person name="Ramirez L."/>
            <person name="Alfaro M."/>
            <person name="Sun H."/>
            <person name="Tritt A."/>
            <person name="Yoshinaga Y."/>
            <person name="Zwiers L.-H."/>
            <person name="Turgeon B."/>
            <person name="Goodwin S."/>
            <person name="Spatafora J."/>
            <person name="Crous P."/>
            <person name="Grigoriev I."/>
        </authorList>
    </citation>
    <scope>NUCLEOTIDE SEQUENCE</scope>
    <source>
        <strain evidence="4">ATCC 36951</strain>
    </source>
</reference>
<keyword evidence="5" id="KW-1185">Reference proteome</keyword>
<sequence length="788" mass="88079">MRGGGAGIAGAWAPESQEERTTSSRVHGLLRTPLIALTSTTMNQPYGQYPPQQPVAFPYGANNSYPPPQTTAYTYPNSLSQQLQHQQQQQQPAPQHQQHQQSQFFQSLPQGAAAPRQQPPPHLQRQQQQQRPSVQHNVGPTIPSSPGNGPGAPPPMPNSPPDPSYEERFINALRRETEGGNENQDETENANQEEEDEDNDDQDNEGNDDEPVYQLAPPPEQIYPNEVELEKAMHAWSLEHGYELVRRASKKNARGQLYKRYFHCSKHGKTSNTNKANEKNKVRVNRKSNRIGCPMSLAAVSVDPHDPSGNWQIRHRKVHHNHPAVDAIKLAGHRRRARMGNVEKVVDGLFAIDTSTGDVLKFLQRTNPDGLFNRTDVANMKLKWKKYGTCAQRGEDAAADKPPPASTKTGFPSACLSCRAKKTKCDSVRPVCGHCAKSKTACQYDHDPHPRVPQPQQTNSQAPPPAPMRQPSVQNQHREDHSMMSIDTNVPHIEPQQFTPSMPSNANNIAPQNATEAQSVLSLIADFQKEHVKPTKLSSDSSSVAILAHSTCGNGDSYKAVAPRPFAINVDWRSFKDNFLAAAVKENTSDVLVGERKEPVKPPGELSVEDHNEYIKQVAIYKRRNDMLKIGLKECLTLQLWRGFHAKSAHEIWSSLEDMYMPRGSDQAYMRFLELQNVTLQNCGGIDNYIHTFETRLYDYNQLSFHHETRRTAAALNQSHAERLKRQNGGNGTFPQEMLCFLFLKNLGPQHQNIATTLTKKNNIGGFGSGERLDFKHLAPLVKSALGR</sequence>
<feature type="compositionally biased region" description="Acidic residues" evidence="2">
    <location>
        <begin position="183"/>
        <end position="211"/>
    </location>
</feature>
<feature type="compositionally biased region" description="Basic and acidic residues" evidence="2">
    <location>
        <begin position="165"/>
        <end position="178"/>
    </location>
</feature>
<dbReference type="Proteomes" id="UP000799537">
    <property type="component" value="Unassembled WGS sequence"/>
</dbReference>
<evidence type="ECO:0000256" key="2">
    <source>
        <dbReference type="SAM" id="MobiDB-lite"/>
    </source>
</evidence>
<dbReference type="PANTHER" id="PTHR47718">
    <property type="entry name" value="OS01G0519700 PROTEIN"/>
    <property type="match status" value="1"/>
</dbReference>
<dbReference type="CDD" id="cd00067">
    <property type="entry name" value="GAL4"/>
    <property type="match status" value="1"/>
</dbReference>
<dbReference type="Pfam" id="PF03101">
    <property type="entry name" value="FAR1"/>
    <property type="match status" value="1"/>
</dbReference>
<dbReference type="GO" id="GO:0008270">
    <property type="term" value="F:zinc ion binding"/>
    <property type="evidence" value="ECO:0007669"/>
    <property type="project" value="InterPro"/>
</dbReference>
<dbReference type="RefSeq" id="XP_033667420.1">
    <property type="nucleotide sequence ID" value="XM_033812856.1"/>
</dbReference>
<dbReference type="Pfam" id="PF00172">
    <property type="entry name" value="Zn_clus"/>
    <property type="match status" value="1"/>
</dbReference>
<feature type="region of interest" description="Disordered" evidence="2">
    <location>
        <begin position="443"/>
        <end position="479"/>
    </location>
</feature>
<feature type="region of interest" description="Disordered" evidence="2">
    <location>
        <begin position="1"/>
        <end position="29"/>
    </location>
</feature>
<feature type="compositionally biased region" description="Pro residues" evidence="2">
    <location>
        <begin position="151"/>
        <end position="163"/>
    </location>
</feature>
<dbReference type="PROSITE" id="PS00463">
    <property type="entry name" value="ZN2_CY6_FUNGAL_1"/>
    <property type="match status" value="1"/>
</dbReference>
<dbReference type="GO" id="GO:0000981">
    <property type="term" value="F:DNA-binding transcription factor activity, RNA polymerase II-specific"/>
    <property type="evidence" value="ECO:0007669"/>
    <property type="project" value="InterPro"/>
</dbReference>
<accession>A0A6A6CHJ9</accession>
<organism evidence="4 5">
    <name type="scientific">Zasmidium cellare ATCC 36951</name>
    <dbReference type="NCBI Taxonomy" id="1080233"/>
    <lineage>
        <taxon>Eukaryota</taxon>
        <taxon>Fungi</taxon>
        <taxon>Dikarya</taxon>
        <taxon>Ascomycota</taxon>
        <taxon>Pezizomycotina</taxon>
        <taxon>Dothideomycetes</taxon>
        <taxon>Dothideomycetidae</taxon>
        <taxon>Mycosphaerellales</taxon>
        <taxon>Mycosphaerellaceae</taxon>
        <taxon>Zasmidium</taxon>
    </lineage>
</organism>
<feature type="compositionally biased region" description="Low complexity" evidence="2">
    <location>
        <begin position="70"/>
        <end position="116"/>
    </location>
</feature>
<gene>
    <name evidence="4" type="ORF">M409DRAFT_54871</name>
</gene>
<feature type="domain" description="Zn(2)-C6 fungal-type" evidence="3">
    <location>
        <begin position="414"/>
        <end position="444"/>
    </location>
</feature>
<evidence type="ECO:0000259" key="3">
    <source>
        <dbReference type="PROSITE" id="PS50048"/>
    </source>
</evidence>
<proteinExistence type="predicted"/>
<protein>
    <recommendedName>
        <fullName evidence="3">Zn(2)-C6 fungal-type domain-containing protein</fullName>
    </recommendedName>
</protein>
<evidence type="ECO:0000313" key="5">
    <source>
        <dbReference type="Proteomes" id="UP000799537"/>
    </source>
</evidence>
<feature type="compositionally biased region" description="Low complexity" evidence="2">
    <location>
        <begin position="123"/>
        <end position="132"/>
    </location>
</feature>
<dbReference type="InterPro" id="IPR036864">
    <property type="entry name" value="Zn2-C6_fun-type_DNA-bd_sf"/>
</dbReference>
<dbReference type="AlphaFoldDB" id="A0A6A6CHJ9"/>
<dbReference type="InterPro" id="IPR001138">
    <property type="entry name" value="Zn2Cys6_DnaBD"/>
</dbReference>